<dbReference type="InterPro" id="IPR036291">
    <property type="entry name" value="NAD(P)-bd_dom_sf"/>
</dbReference>
<feature type="domain" description="NAD-dependent epimerase/dehydratase" evidence="2">
    <location>
        <begin position="3"/>
        <end position="165"/>
    </location>
</feature>
<organism evidence="3 4">
    <name type="scientific">Nocardia acididurans</name>
    <dbReference type="NCBI Taxonomy" id="2802282"/>
    <lineage>
        <taxon>Bacteria</taxon>
        <taxon>Bacillati</taxon>
        <taxon>Actinomycetota</taxon>
        <taxon>Actinomycetes</taxon>
        <taxon>Mycobacteriales</taxon>
        <taxon>Nocardiaceae</taxon>
        <taxon>Nocardia</taxon>
    </lineage>
</organism>
<dbReference type="Proteomes" id="UP000602198">
    <property type="component" value="Unassembled WGS sequence"/>
</dbReference>
<dbReference type="PANTHER" id="PTHR48079">
    <property type="entry name" value="PROTEIN YEEZ"/>
    <property type="match status" value="1"/>
</dbReference>
<dbReference type="EMBL" id="JAERRJ010000008">
    <property type="protein sequence ID" value="MBL1076978.1"/>
    <property type="molecule type" value="Genomic_DNA"/>
</dbReference>
<protein>
    <submittedName>
        <fullName evidence="3">3-beta hydroxysteroid dehydrogenase</fullName>
    </submittedName>
</protein>
<keyword evidence="4" id="KW-1185">Reference proteome</keyword>
<dbReference type="Pfam" id="PF01370">
    <property type="entry name" value="Epimerase"/>
    <property type="match status" value="1"/>
</dbReference>
<evidence type="ECO:0000259" key="2">
    <source>
        <dbReference type="Pfam" id="PF01370"/>
    </source>
</evidence>
<reference evidence="3 4" key="1">
    <citation type="submission" date="2021-01" db="EMBL/GenBank/DDBJ databases">
        <title>WGS of actinomycetes isolated from Thailand.</title>
        <authorList>
            <person name="Thawai C."/>
        </authorList>
    </citation>
    <scope>NUCLEOTIDE SEQUENCE [LARGE SCALE GENOMIC DNA]</scope>
    <source>
        <strain evidence="3 4">LPG 2</strain>
    </source>
</reference>
<accession>A0ABS1M8K9</accession>
<dbReference type="InterPro" id="IPR001509">
    <property type="entry name" value="Epimerase_deHydtase"/>
</dbReference>
<evidence type="ECO:0000313" key="3">
    <source>
        <dbReference type="EMBL" id="MBL1076978.1"/>
    </source>
</evidence>
<evidence type="ECO:0000313" key="4">
    <source>
        <dbReference type="Proteomes" id="UP000602198"/>
    </source>
</evidence>
<sequence>MWRGDLDDLDGLRAAADNADAVVHLGNKHDWSDPAETIRSERAAVTALADTLAGSDRPLLLASVLSGLVHDRPAEETDPSPAVGPDSPRGGSENLALAYADKGVRVIAARFAPSVHGPGDTGFLANLVAAARTHHRSAYLGAGTTAWSAVHRGDAATLIRLALDQAPPATILHVVAEQAVTTRDIAEAIGTRLDLPIASIPADNAATHFGFVGRFLAQDMSAANTHTRRLLSWNPTGPTLLDDIRSGAYDHA</sequence>
<feature type="region of interest" description="Disordered" evidence="1">
    <location>
        <begin position="72"/>
        <end position="93"/>
    </location>
</feature>
<proteinExistence type="predicted"/>
<name>A0ABS1M8K9_9NOCA</name>
<dbReference type="SUPFAM" id="SSF51735">
    <property type="entry name" value="NAD(P)-binding Rossmann-fold domains"/>
    <property type="match status" value="1"/>
</dbReference>
<gene>
    <name evidence="3" type="ORF">JK358_21510</name>
</gene>
<dbReference type="InterPro" id="IPR051783">
    <property type="entry name" value="NAD(P)-dependent_oxidoreduct"/>
</dbReference>
<dbReference type="Gene3D" id="3.40.50.720">
    <property type="entry name" value="NAD(P)-binding Rossmann-like Domain"/>
    <property type="match status" value="1"/>
</dbReference>
<evidence type="ECO:0000256" key="1">
    <source>
        <dbReference type="SAM" id="MobiDB-lite"/>
    </source>
</evidence>
<dbReference type="PANTHER" id="PTHR48079:SF9">
    <property type="entry name" value="PUTATIVE-RELATED"/>
    <property type="match status" value="1"/>
</dbReference>
<comment type="caution">
    <text evidence="3">The sequence shown here is derived from an EMBL/GenBank/DDBJ whole genome shotgun (WGS) entry which is preliminary data.</text>
</comment>